<sequence>MEHMLLDKISEEIRKNKKVAWATITKIEGSTPRKEGAMMAIMEDGSIYGTVGGGTFEAVVVEQAKKCLQGGESKAFHFELNDEEGSLHMQCGGTADVFIKIFQPKDRLLIVGGGHIAVELFKLGKMLGFYTVVFEDREDYLTYERFPDVDELLLGNIEEQLENYPMDEHCFVVIVTRGHRHDEVALMTVISRDLGYVGMIGSKNKVGYVMDQMSEKDIPQAWMKKVYAPIGLTLGGESPMEIAFSIISEIMAVKNGKKPGHMRDQMKE</sequence>
<feature type="domain" description="XdhC- CoxI" evidence="1">
    <location>
        <begin position="14"/>
        <end position="78"/>
    </location>
</feature>
<proteinExistence type="predicted"/>
<reference evidence="3 4" key="1">
    <citation type="submission" date="2020-08" db="EMBL/GenBank/DDBJ databases">
        <title>Genomic Encyclopedia of Type Strains, Phase IV (KMG-IV): sequencing the most valuable type-strain genomes for metagenomic binning, comparative biology and taxonomic classification.</title>
        <authorList>
            <person name="Goeker M."/>
        </authorList>
    </citation>
    <scope>NUCLEOTIDE SEQUENCE [LARGE SCALE GENOMIC DNA]</scope>
    <source>
        <strain evidence="3 4">DSM 103526</strain>
    </source>
</reference>
<evidence type="ECO:0000313" key="3">
    <source>
        <dbReference type="EMBL" id="MBB6216912.1"/>
    </source>
</evidence>
<organism evidence="3 4">
    <name type="scientific">Anaerosolibacter carboniphilus</name>
    <dbReference type="NCBI Taxonomy" id="1417629"/>
    <lineage>
        <taxon>Bacteria</taxon>
        <taxon>Bacillati</taxon>
        <taxon>Bacillota</taxon>
        <taxon>Clostridia</taxon>
        <taxon>Peptostreptococcales</taxon>
        <taxon>Thermotaleaceae</taxon>
        <taxon>Anaerosolibacter</taxon>
    </lineage>
</organism>
<dbReference type="Pfam" id="PF13478">
    <property type="entry name" value="XdhC_C"/>
    <property type="match status" value="1"/>
</dbReference>
<protein>
    <submittedName>
        <fullName evidence="3">Xanthine dehydrogenase accessory factor</fullName>
    </submittedName>
</protein>
<dbReference type="PANTHER" id="PTHR30388">
    <property type="entry name" value="ALDEHYDE OXIDOREDUCTASE MOLYBDENUM COFACTOR ASSEMBLY PROTEIN"/>
    <property type="match status" value="1"/>
</dbReference>
<dbReference type="PANTHER" id="PTHR30388:SF6">
    <property type="entry name" value="XANTHINE DEHYDROGENASE SUBUNIT A-RELATED"/>
    <property type="match status" value="1"/>
</dbReference>
<evidence type="ECO:0000259" key="1">
    <source>
        <dbReference type="Pfam" id="PF02625"/>
    </source>
</evidence>
<dbReference type="InterPro" id="IPR027051">
    <property type="entry name" value="XdhC_Rossmann_dom"/>
</dbReference>
<dbReference type="Proteomes" id="UP000579281">
    <property type="component" value="Unassembled WGS sequence"/>
</dbReference>
<name>A0A841L163_9FIRM</name>
<evidence type="ECO:0000259" key="2">
    <source>
        <dbReference type="Pfam" id="PF13478"/>
    </source>
</evidence>
<comment type="caution">
    <text evidence="3">The sequence shown here is derived from an EMBL/GenBank/DDBJ whole genome shotgun (WGS) entry which is preliminary data.</text>
</comment>
<keyword evidence="4" id="KW-1185">Reference proteome</keyword>
<dbReference type="InterPro" id="IPR052698">
    <property type="entry name" value="MoCofactor_Util/Proc"/>
</dbReference>
<dbReference type="InterPro" id="IPR003777">
    <property type="entry name" value="XdhC_CoxI"/>
</dbReference>
<dbReference type="Gene3D" id="3.40.50.720">
    <property type="entry name" value="NAD(P)-binding Rossmann-like Domain"/>
    <property type="match status" value="1"/>
</dbReference>
<feature type="domain" description="XdhC Rossmann" evidence="2">
    <location>
        <begin position="108"/>
        <end position="250"/>
    </location>
</feature>
<dbReference type="EMBL" id="JACHEN010000018">
    <property type="protein sequence ID" value="MBB6216912.1"/>
    <property type="molecule type" value="Genomic_DNA"/>
</dbReference>
<dbReference type="AlphaFoldDB" id="A0A841L163"/>
<gene>
    <name evidence="3" type="ORF">HNQ80_003017</name>
</gene>
<dbReference type="Pfam" id="PF02625">
    <property type="entry name" value="XdhC_CoxI"/>
    <property type="match status" value="1"/>
</dbReference>
<evidence type="ECO:0000313" key="4">
    <source>
        <dbReference type="Proteomes" id="UP000579281"/>
    </source>
</evidence>
<accession>A0A841L163</accession>